<evidence type="ECO:0000313" key="3">
    <source>
        <dbReference type="Proteomes" id="UP000228593"/>
    </source>
</evidence>
<dbReference type="AlphaFoldDB" id="A0A2G8SXH1"/>
<feature type="compositionally biased region" description="Basic residues" evidence="1">
    <location>
        <begin position="75"/>
        <end position="87"/>
    </location>
</feature>
<feature type="region of interest" description="Disordered" evidence="1">
    <location>
        <begin position="71"/>
        <end position="94"/>
    </location>
</feature>
<gene>
    <name evidence="2" type="ORF">CR103_18090</name>
</gene>
<dbReference type="EMBL" id="PDOB01000036">
    <property type="protein sequence ID" value="PIL38451.1"/>
    <property type="molecule type" value="Genomic_DNA"/>
</dbReference>
<organism evidence="2 3">
    <name type="scientific">Massilia psychrophila</name>
    <dbReference type="NCBI Taxonomy" id="1603353"/>
    <lineage>
        <taxon>Bacteria</taxon>
        <taxon>Pseudomonadati</taxon>
        <taxon>Pseudomonadota</taxon>
        <taxon>Betaproteobacteria</taxon>
        <taxon>Burkholderiales</taxon>
        <taxon>Oxalobacteraceae</taxon>
        <taxon>Telluria group</taxon>
        <taxon>Massilia</taxon>
    </lineage>
</organism>
<comment type="caution">
    <text evidence="2">The sequence shown here is derived from an EMBL/GenBank/DDBJ whole genome shotgun (WGS) entry which is preliminary data.</text>
</comment>
<proteinExistence type="predicted"/>
<accession>A0A2G8SXH1</accession>
<dbReference type="Proteomes" id="UP000228593">
    <property type="component" value="Unassembled WGS sequence"/>
</dbReference>
<reference evidence="2 3" key="1">
    <citation type="submission" date="2017-10" db="EMBL/GenBank/DDBJ databases">
        <title>Massilia psychrophilum sp. nov., a novel purple-pigmented bacterium isolated from Tianshan glacier, Xinjiang Municipality, China.</title>
        <authorList>
            <person name="Wang H."/>
        </authorList>
    </citation>
    <scope>NUCLEOTIDE SEQUENCE [LARGE SCALE GENOMIC DNA]</scope>
    <source>
        <strain evidence="2 3">JCM 30813</strain>
    </source>
</reference>
<evidence type="ECO:0000313" key="2">
    <source>
        <dbReference type="EMBL" id="PIL38451.1"/>
    </source>
</evidence>
<keyword evidence="3" id="KW-1185">Reference proteome</keyword>
<evidence type="ECO:0000256" key="1">
    <source>
        <dbReference type="SAM" id="MobiDB-lite"/>
    </source>
</evidence>
<sequence length="94" mass="10876">MDQVFQLEVMKLAPAHAARQLILLIAKHMPLNFRAKAMDGQHARAHQKAETVRKPEHRALRRVRLMEQVGEQVRASRRPGLARRKIRRADGQAR</sequence>
<protein>
    <submittedName>
        <fullName evidence="2">Uncharacterized protein</fullName>
    </submittedName>
</protein>
<name>A0A2G8SXH1_9BURK</name>